<proteinExistence type="predicted"/>
<keyword evidence="4 7" id="KW-1133">Transmembrane helix</keyword>
<keyword evidence="6" id="KW-0175">Coiled coil</keyword>
<dbReference type="EMBL" id="FOCC01000005">
    <property type="protein sequence ID" value="SEM60334.1"/>
    <property type="molecule type" value="Genomic_DNA"/>
</dbReference>
<protein>
    <submittedName>
        <fullName evidence="8">Flagellar protein FliO/FliZ</fullName>
    </submittedName>
</protein>
<comment type="caution">
    <text evidence="8">The sequence shown here is derived from an EMBL/GenBank/DDBJ whole genome shotgun (WGS) entry which is preliminary data.</text>
</comment>
<organism evidence="8 9">
    <name type="scientific">Ligilactobacillus ruminis</name>
    <dbReference type="NCBI Taxonomy" id="1623"/>
    <lineage>
        <taxon>Bacteria</taxon>
        <taxon>Bacillati</taxon>
        <taxon>Bacillota</taxon>
        <taxon>Bacilli</taxon>
        <taxon>Lactobacillales</taxon>
        <taxon>Lactobacillaceae</taxon>
        <taxon>Ligilactobacillus</taxon>
    </lineage>
</organism>
<feature type="transmembrane region" description="Helical" evidence="7">
    <location>
        <begin position="6"/>
        <end position="28"/>
    </location>
</feature>
<evidence type="ECO:0000256" key="3">
    <source>
        <dbReference type="ARBA" id="ARBA00022692"/>
    </source>
</evidence>
<gene>
    <name evidence="8" type="ORF">SAMN05216431_10528</name>
</gene>
<comment type="subcellular location">
    <subcellularLocation>
        <location evidence="1">Cell membrane</location>
    </subcellularLocation>
</comment>
<keyword evidence="5 7" id="KW-0472">Membrane</keyword>
<evidence type="ECO:0000313" key="8">
    <source>
        <dbReference type="EMBL" id="SEM60334.1"/>
    </source>
</evidence>
<feature type="coiled-coil region" evidence="6">
    <location>
        <begin position="80"/>
        <end position="107"/>
    </location>
</feature>
<evidence type="ECO:0000313" key="9">
    <source>
        <dbReference type="Proteomes" id="UP000182089"/>
    </source>
</evidence>
<evidence type="ECO:0000256" key="5">
    <source>
        <dbReference type="ARBA" id="ARBA00023136"/>
    </source>
</evidence>
<name>A0ABY1AB23_9LACO</name>
<keyword evidence="8" id="KW-0969">Cilium</keyword>
<dbReference type="Pfam" id="PF04347">
    <property type="entry name" value="FliO"/>
    <property type="match status" value="1"/>
</dbReference>
<accession>A0ABY1AB23</accession>
<evidence type="ECO:0000256" key="1">
    <source>
        <dbReference type="ARBA" id="ARBA00004236"/>
    </source>
</evidence>
<evidence type="ECO:0000256" key="7">
    <source>
        <dbReference type="SAM" id="Phobius"/>
    </source>
</evidence>
<reference evidence="8 9" key="1">
    <citation type="submission" date="2016-10" db="EMBL/GenBank/DDBJ databases">
        <authorList>
            <person name="Varghese N."/>
            <person name="Submissions S."/>
        </authorList>
    </citation>
    <scope>NUCLEOTIDE SEQUENCE [LARGE SCALE GENOMIC DNA]</scope>
    <source>
        <strain evidence="8 9">WC1T17</strain>
    </source>
</reference>
<dbReference type="Proteomes" id="UP000182089">
    <property type="component" value="Unassembled WGS sequence"/>
</dbReference>
<dbReference type="InterPro" id="IPR022781">
    <property type="entry name" value="Flagellar_biosynth_FliO"/>
</dbReference>
<keyword evidence="3 7" id="KW-0812">Transmembrane</keyword>
<keyword evidence="8" id="KW-0966">Cell projection</keyword>
<evidence type="ECO:0000256" key="6">
    <source>
        <dbReference type="SAM" id="Coils"/>
    </source>
</evidence>
<keyword evidence="8" id="KW-0282">Flagellum</keyword>
<keyword evidence="2" id="KW-1003">Cell membrane</keyword>
<evidence type="ECO:0000256" key="4">
    <source>
        <dbReference type="ARBA" id="ARBA00022989"/>
    </source>
</evidence>
<sequence>MGTILALIRVILGLAVVLLLLILTLKYLNCFTNQMDSHFKIVKKIAVTKESSLAIVLIVDTYYVMSFSEHGSEIIKELTENQAQMLLDEEEQNIKHQQEMAANFKQIFDKVRKRK</sequence>
<evidence type="ECO:0000256" key="2">
    <source>
        <dbReference type="ARBA" id="ARBA00022475"/>
    </source>
</evidence>